<proteinExistence type="predicted"/>
<reference evidence="2" key="1">
    <citation type="submission" date="2019-05" db="EMBL/GenBank/DDBJ databases">
        <title>Methanoculleus sp. FWC-SCC1, a methanogenic archaeon isolated from deep marine cold seep.</title>
        <authorList>
            <person name="Chen Y.-W."/>
            <person name="Chen S.-C."/>
            <person name="Teng N.-H."/>
            <person name="Lai M.-C."/>
        </authorList>
    </citation>
    <scope>NUCLEOTIDE SEQUENCE</scope>
    <source>
        <strain evidence="2">FWC-SCC1</strain>
    </source>
</reference>
<name>A0ABT8M8J8_9EURY</name>
<keyword evidence="1" id="KW-1133">Transmembrane helix</keyword>
<dbReference type="Proteomes" id="UP001168338">
    <property type="component" value="Unassembled WGS sequence"/>
</dbReference>
<evidence type="ECO:0000313" key="3">
    <source>
        <dbReference type="Proteomes" id="UP001168338"/>
    </source>
</evidence>
<comment type="caution">
    <text evidence="2">The sequence shown here is derived from an EMBL/GenBank/DDBJ whole genome shotgun (WGS) entry which is preliminary data.</text>
</comment>
<evidence type="ECO:0000256" key="1">
    <source>
        <dbReference type="SAM" id="Phobius"/>
    </source>
</evidence>
<dbReference type="Gene3D" id="1.10.287.1260">
    <property type="match status" value="1"/>
</dbReference>
<sequence>MMTHIINAIRWFLYLIVVLLVLAFLDEDIDAVILSVSALVTFILGFGLQDTINNLASGIWIASARAYDIG</sequence>
<dbReference type="EMBL" id="VCYH01000003">
    <property type="protein sequence ID" value="MDN7024257.1"/>
    <property type="molecule type" value="Genomic_DNA"/>
</dbReference>
<organism evidence="2 3">
    <name type="scientific">Methanoculleus frigidifontis</name>
    <dbReference type="NCBI Taxonomy" id="2584085"/>
    <lineage>
        <taxon>Archaea</taxon>
        <taxon>Methanobacteriati</taxon>
        <taxon>Methanobacteriota</taxon>
        <taxon>Stenosarchaea group</taxon>
        <taxon>Methanomicrobia</taxon>
        <taxon>Methanomicrobiales</taxon>
        <taxon>Methanomicrobiaceae</taxon>
        <taxon>Methanoculleus</taxon>
    </lineage>
</organism>
<evidence type="ECO:0000313" key="2">
    <source>
        <dbReference type="EMBL" id="MDN7024257.1"/>
    </source>
</evidence>
<protein>
    <submittedName>
        <fullName evidence="2">Mechanosensitive ion channel</fullName>
    </submittedName>
</protein>
<feature type="transmembrane region" description="Helical" evidence="1">
    <location>
        <begin position="7"/>
        <end position="25"/>
    </location>
</feature>
<accession>A0ABT8M8J8</accession>
<keyword evidence="1" id="KW-0812">Transmembrane</keyword>
<keyword evidence="1" id="KW-0472">Membrane</keyword>
<dbReference type="RefSeq" id="WP_301663355.1">
    <property type="nucleotide sequence ID" value="NZ_VCYH01000003.1"/>
</dbReference>
<feature type="transmembrane region" description="Helical" evidence="1">
    <location>
        <begin position="31"/>
        <end position="48"/>
    </location>
</feature>
<gene>
    <name evidence="2" type="ORF">FGU65_05020</name>
</gene>
<keyword evidence="3" id="KW-1185">Reference proteome</keyword>